<dbReference type="Gene3D" id="1.10.10.60">
    <property type="entry name" value="Homeodomain-like"/>
    <property type="match status" value="1"/>
</dbReference>
<keyword evidence="3" id="KW-1185">Reference proteome</keyword>
<evidence type="ECO:0000256" key="1">
    <source>
        <dbReference type="SAM" id="MobiDB-lite"/>
    </source>
</evidence>
<name>A0A443PQ38_9MAGN</name>
<protein>
    <recommendedName>
        <fullName evidence="4">SANT/Myb domain-containing protein</fullName>
    </recommendedName>
</protein>
<evidence type="ECO:0000313" key="2">
    <source>
        <dbReference type="EMBL" id="RWR92878.1"/>
    </source>
</evidence>
<evidence type="ECO:0000313" key="3">
    <source>
        <dbReference type="Proteomes" id="UP000283530"/>
    </source>
</evidence>
<comment type="caution">
    <text evidence="2">The sequence shown here is derived from an EMBL/GenBank/DDBJ whole genome shotgun (WGS) entry which is preliminary data.</text>
</comment>
<organism evidence="2 3">
    <name type="scientific">Cinnamomum micranthum f. kanehirae</name>
    <dbReference type="NCBI Taxonomy" id="337451"/>
    <lineage>
        <taxon>Eukaryota</taxon>
        <taxon>Viridiplantae</taxon>
        <taxon>Streptophyta</taxon>
        <taxon>Embryophyta</taxon>
        <taxon>Tracheophyta</taxon>
        <taxon>Spermatophyta</taxon>
        <taxon>Magnoliopsida</taxon>
        <taxon>Magnoliidae</taxon>
        <taxon>Laurales</taxon>
        <taxon>Lauraceae</taxon>
        <taxon>Cinnamomum</taxon>
    </lineage>
</organism>
<sequence>MKMAANSNMSFHHGMIQASTFNRHAIAFQSGAINSSAGMIPVGNSGGFGIIPGGNSAGMSNMAGVIPSGGSGNGLLLDTVPGLKHDSGLAVEWSFDEQSILEEGLAKYGDETNIMRYIKIAATLRQKTVRDVALRCRWMTRKENGKRRKPEDHYTGKKMKDRKEKLMDSASKTNIPLAPQQNILAYSFMMQHREDNDRNSCEALSGTTRHLLDENDQVFSQIAANLATFKIQDNMDLFCRTKNNITAILNDMRRMPGIMSRMPPLPVSIDEELTNTIFCGTGQMQAPTFGSPHSISLKQEPRC</sequence>
<dbReference type="AlphaFoldDB" id="A0A443PQ38"/>
<accession>A0A443PQ38</accession>
<dbReference type="PANTHER" id="PTHR14000:SF6">
    <property type="entry name" value="OS02G0631200 PROTEIN"/>
    <property type="match status" value="1"/>
</dbReference>
<evidence type="ECO:0008006" key="4">
    <source>
        <dbReference type="Google" id="ProtNLM"/>
    </source>
</evidence>
<dbReference type="PANTHER" id="PTHR14000">
    <property type="entry name" value="FINGER CCCH DOMAIN PROTEIN, PUTATIVE (DUF3755)-RELATED"/>
    <property type="match status" value="1"/>
</dbReference>
<dbReference type="InterPro" id="IPR022228">
    <property type="entry name" value="DUF3755"/>
</dbReference>
<dbReference type="EMBL" id="QPKB01000009">
    <property type="protein sequence ID" value="RWR92878.1"/>
    <property type="molecule type" value="Genomic_DNA"/>
</dbReference>
<reference evidence="2 3" key="1">
    <citation type="journal article" date="2019" name="Nat. Plants">
        <title>Stout camphor tree genome fills gaps in understanding of flowering plant genome evolution.</title>
        <authorList>
            <person name="Chaw S.M."/>
            <person name="Liu Y.C."/>
            <person name="Wu Y.W."/>
            <person name="Wang H.Y."/>
            <person name="Lin C.I."/>
            <person name="Wu C.S."/>
            <person name="Ke H.M."/>
            <person name="Chang L.Y."/>
            <person name="Hsu C.Y."/>
            <person name="Yang H.T."/>
            <person name="Sudianto E."/>
            <person name="Hsu M.H."/>
            <person name="Wu K.P."/>
            <person name="Wang L.N."/>
            <person name="Leebens-Mack J.H."/>
            <person name="Tsai I.J."/>
        </authorList>
    </citation>
    <scope>NUCLEOTIDE SEQUENCE [LARGE SCALE GENOMIC DNA]</scope>
    <source>
        <strain evidence="3">cv. Chaw 1501</strain>
        <tissue evidence="2">Young leaves</tissue>
    </source>
</reference>
<dbReference type="InterPro" id="IPR009057">
    <property type="entry name" value="Homeodomain-like_sf"/>
</dbReference>
<dbReference type="Pfam" id="PF12579">
    <property type="entry name" value="DUF3755"/>
    <property type="match status" value="1"/>
</dbReference>
<dbReference type="SUPFAM" id="SSF46689">
    <property type="entry name" value="Homeodomain-like"/>
    <property type="match status" value="1"/>
</dbReference>
<gene>
    <name evidence="2" type="ORF">CKAN_02210500</name>
</gene>
<proteinExistence type="predicted"/>
<dbReference type="Proteomes" id="UP000283530">
    <property type="component" value="Unassembled WGS sequence"/>
</dbReference>
<dbReference type="InterPro" id="IPR001005">
    <property type="entry name" value="SANT/Myb"/>
</dbReference>
<feature type="region of interest" description="Disordered" evidence="1">
    <location>
        <begin position="143"/>
        <end position="163"/>
    </location>
</feature>
<dbReference type="OrthoDB" id="19768at2759"/>
<dbReference type="CDD" id="cd00167">
    <property type="entry name" value="SANT"/>
    <property type="match status" value="1"/>
</dbReference>